<dbReference type="AlphaFoldDB" id="A0A4R4KMI8"/>
<accession>A0A4R4KMI8</accession>
<reference evidence="2 3" key="1">
    <citation type="submission" date="2019-02" db="EMBL/GenBank/DDBJ databases">
        <title>Arundinibacter roseus gen. nov., sp. nov., a new member of the family Cytophagaceae.</title>
        <authorList>
            <person name="Szuroczki S."/>
            <person name="Khayer B."/>
            <person name="Sproer C."/>
            <person name="Toumi M."/>
            <person name="Szabo A."/>
            <person name="Felfoldi T."/>
            <person name="Schumann P."/>
            <person name="Toth E."/>
        </authorList>
    </citation>
    <scope>NUCLEOTIDE SEQUENCE [LARGE SCALE GENOMIC DNA]</scope>
    <source>
        <strain evidence="2 3">DMA-k-7a</strain>
    </source>
</reference>
<keyword evidence="1" id="KW-0472">Membrane</keyword>
<dbReference type="Proteomes" id="UP000295706">
    <property type="component" value="Unassembled WGS sequence"/>
</dbReference>
<proteinExistence type="predicted"/>
<gene>
    <name evidence="2" type="ORF">EZE20_04635</name>
</gene>
<sequence length="171" mass="18823">MIFLQLNPLSGPVAITEMVLLLAGTALIGWLLGRWVMAARLDALRESIEERTGELDFCRSTHATKVNTFQSARLKTAPSINFAQTNIQPDDLKMIEGIGTAIEALLNANGFQTFADLAEAKPEYLAGILKNAGSRFQMHDPGTWPTQAALARDQNWVALEEMQRNLKAGRI</sequence>
<dbReference type="OrthoDB" id="1493222at2"/>
<evidence type="ECO:0008006" key="4">
    <source>
        <dbReference type="Google" id="ProtNLM"/>
    </source>
</evidence>
<name>A0A4R4KMI8_9BACT</name>
<organism evidence="2 3">
    <name type="scientific">Arundinibacter roseus</name>
    <dbReference type="NCBI Taxonomy" id="2070510"/>
    <lineage>
        <taxon>Bacteria</taxon>
        <taxon>Pseudomonadati</taxon>
        <taxon>Bacteroidota</taxon>
        <taxon>Cytophagia</taxon>
        <taxon>Cytophagales</taxon>
        <taxon>Spirosomataceae</taxon>
        <taxon>Arundinibacter</taxon>
    </lineage>
</organism>
<keyword evidence="1" id="KW-1133">Transmembrane helix</keyword>
<keyword evidence="1" id="KW-0812">Transmembrane</keyword>
<dbReference type="RefSeq" id="WP_132114962.1">
    <property type="nucleotide sequence ID" value="NZ_SMJU01000002.1"/>
</dbReference>
<evidence type="ECO:0000313" key="3">
    <source>
        <dbReference type="Proteomes" id="UP000295706"/>
    </source>
</evidence>
<dbReference type="EMBL" id="SMJU01000002">
    <property type="protein sequence ID" value="TDB68212.1"/>
    <property type="molecule type" value="Genomic_DNA"/>
</dbReference>
<evidence type="ECO:0000256" key="1">
    <source>
        <dbReference type="SAM" id="Phobius"/>
    </source>
</evidence>
<keyword evidence="3" id="KW-1185">Reference proteome</keyword>
<dbReference type="Gene3D" id="1.10.150.20">
    <property type="entry name" value="5' to 3' exonuclease, C-terminal subdomain"/>
    <property type="match status" value="1"/>
</dbReference>
<protein>
    <recommendedName>
        <fullName evidence="4">DUF4332 domain-containing protein</fullName>
    </recommendedName>
</protein>
<evidence type="ECO:0000313" key="2">
    <source>
        <dbReference type="EMBL" id="TDB68212.1"/>
    </source>
</evidence>
<feature type="transmembrane region" description="Helical" evidence="1">
    <location>
        <begin position="12"/>
        <end position="32"/>
    </location>
</feature>
<comment type="caution">
    <text evidence="2">The sequence shown here is derived from an EMBL/GenBank/DDBJ whole genome shotgun (WGS) entry which is preliminary data.</text>
</comment>